<evidence type="ECO:0000313" key="2">
    <source>
        <dbReference type="Proteomes" id="UP000003327"/>
    </source>
</evidence>
<reference evidence="1 2" key="1">
    <citation type="submission" date="2009-09" db="EMBL/GenBank/DDBJ databases">
        <authorList>
            <person name="Weinstock G."/>
            <person name="Sodergren E."/>
            <person name="Clifton S."/>
            <person name="Fulton L."/>
            <person name="Fulton B."/>
            <person name="Courtney L."/>
            <person name="Fronick C."/>
            <person name="Harrison M."/>
            <person name="Strong C."/>
            <person name="Farmer C."/>
            <person name="Delahaunty K."/>
            <person name="Markovic C."/>
            <person name="Hall O."/>
            <person name="Minx P."/>
            <person name="Tomlinson C."/>
            <person name="Mitreva M."/>
            <person name="Nelson J."/>
            <person name="Hou S."/>
            <person name="Wollam A."/>
            <person name="Pepin K.H."/>
            <person name="Johnson M."/>
            <person name="Bhonagiri V."/>
            <person name="Nash W.E."/>
            <person name="Warren W."/>
            <person name="Chinwalla A."/>
            <person name="Mardis E.R."/>
            <person name="Wilson R.K."/>
        </authorList>
    </citation>
    <scope>NUCLEOTIDE SEQUENCE [LARGE SCALE GENOMIC DNA]</scope>
    <source>
        <strain evidence="1 2">F0319</strain>
    </source>
</reference>
<comment type="caution">
    <text evidence="1">The sequence shown here is derived from an EMBL/GenBank/DDBJ whole genome shotgun (WGS) entry which is preliminary data.</text>
</comment>
<gene>
    <name evidence="1" type="ORF">HMPREF0973_01019</name>
</gene>
<dbReference type="Proteomes" id="UP000003327">
    <property type="component" value="Unassembled WGS sequence"/>
</dbReference>
<dbReference type="EMBL" id="ACVA01000021">
    <property type="protein sequence ID" value="EEX19003.1"/>
    <property type="molecule type" value="Genomic_DNA"/>
</dbReference>
<accession>C9MN34</accession>
<dbReference type="eggNOG" id="ENOG5033C8T">
    <property type="taxonomic scope" value="Bacteria"/>
</dbReference>
<dbReference type="InterPro" id="IPR041055">
    <property type="entry name" value="Kinase-PolyVal"/>
</dbReference>
<dbReference type="AlphaFoldDB" id="C9MN34"/>
<dbReference type="STRING" id="649761.HMPREF0973_01019"/>
<evidence type="ECO:0000313" key="1">
    <source>
        <dbReference type="EMBL" id="EEX19003.1"/>
    </source>
</evidence>
<name>C9MN34_9BACT</name>
<sequence>MLSFCEIFIKPFHLKRLSLQQKEMNHDVSKFFSQGSSTEENQENSRIKEVANELYRRCQLHEAQFRDSQEHVNRLDIEQREAECMAKEQSFWVPMDDVFKIGIPGPSGNENDTYVSNDYIYKINNLLNSGSIHALLHKILLHNLIFPETAYTFFGFTGYENRSIMPIIRQSLIKDSTPATNIEIETYMAAIGFMKTKADGCFENPQFIVWDIVPRNVLKDKDGDIYIIDAEIKRK</sequence>
<protein>
    <submittedName>
        <fullName evidence="1">Uncharacterized protein</fullName>
    </submittedName>
</protein>
<dbReference type="Pfam" id="PF18762">
    <property type="entry name" value="Kinase-PolyVal"/>
    <property type="match status" value="1"/>
</dbReference>
<organism evidence="1 2">
    <name type="scientific">Prevotella veroralis F0319</name>
    <dbReference type="NCBI Taxonomy" id="649761"/>
    <lineage>
        <taxon>Bacteria</taxon>
        <taxon>Pseudomonadati</taxon>
        <taxon>Bacteroidota</taxon>
        <taxon>Bacteroidia</taxon>
        <taxon>Bacteroidales</taxon>
        <taxon>Prevotellaceae</taxon>
        <taxon>Prevotella</taxon>
    </lineage>
</organism>
<proteinExistence type="predicted"/>
<dbReference type="HOGENOM" id="CLU_1179374_0_0_10"/>
<keyword evidence="2" id="KW-1185">Reference proteome</keyword>